<evidence type="ECO:0000256" key="1">
    <source>
        <dbReference type="ARBA" id="ARBA00022734"/>
    </source>
</evidence>
<sequence length="120" mass="13216">MLLIPFRSNTVVVVGLLDMEVERVKKIEIQMQAREYVTKIAGTYMIKIPPIPGTIRHEIVITSLTFITNCGKAYCPYGPGGGVPFESSDHGKVVGFFGRSGEHLNQIGIYKEGHGPFPPK</sequence>
<dbReference type="Pfam" id="PF01419">
    <property type="entry name" value="Jacalin"/>
    <property type="match status" value="1"/>
</dbReference>
<dbReference type="Gene3D" id="2.100.10.30">
    <property type="entry name" value="Jacalin-like lectin domain"/>
    <property type="match status" value="1"/>
</dbReference>
<evidence type="ECO:0000313" key="3">
    <source>
        <dbReference type="EMBL" id="JAG86981.1"/>
    </source>
</evidence>
<reference evidence="3" key="1">
    <citation type="submission" date="2015-02" db="EMBL/GenBank/DDBJ databases">
        <title>A transcriptome of Wollemia nobilis - a relic of Gondwana.</title>
        <authorList>
            <person name="Chia J.Y."/>
            <person name="Leong Y.S."/>
            <person name="Abdul Karim S."/>
            <person name="Wan Azmi N."/>
            <person name="Hercus R."/>
            <person name="Croft L."/>
        </authorList>
    </citation>
    <scope>NUCLEOTIDE SEQUENCE</scope>
    <source>
        <strain evidence="3">MaeBrown</strain>
        <tissue evidence="3">Leaf</tissue>
    </source>
</reference>
<dbReference type="SUPFAM" id="SSF51101">
    <property type="entry name" value="Mannose-binding lectins"/>
    <property type="match status" value="1"/>
</dbReference>
<protein>
    <submittedName>
        <fullName evidence="3">TSA: Wollemia nobilis Ref_Wollemi_Transcript_13861_935 transcribed RNA sequence</fullName>
    </submittedName>
</protein>
<dbReference type="InterPro" id="IPR036404">
    <property type="entry name" value="Jacalin-like_lectin_dom_sf"/>
</dbReference>
<dbReference type="EMBL" id="GCHU01013783">
    <property type="protein sequence ID" value="JAG86981.1"/>
    <property type="molecule type" value="Transcribed_RNA"/>
</dbReference>
<dbReference type="PANTHER" id="PTHR46506">
    <property type="entry name" value="OS05G0143600 PROTEIN"/>
    <property type="match status" value="1"/>
</dbReference>
<keyword evidence="1" id="KW-0430">Lectin</keyword>
<dbReference type="PROSITE" id="PS51752">
    <property type="entry name" value="JACALIN_LECTIN"/>
    <property type="match status" value="1"/>
</dbReference>
<evidence type="ECO:0000259" key="2">
    <source>
        <dbReference type="PROSITE" id="PS51752"/>
    </source>
</evidence>
<dbReference type="InterPro" id="IPR001229">
    <property type="entry name" value="Jacalin-like_lectin_dom"/>
</dbReference>
<organism evidence="3">
    <name type="scientific">Wollemia nobilis</name>
    <dbReference type="NCBI Taxonomy" id="56998"/>
    <lineage>
        <taxon>Eukaryota</taxon>
        <taxon>Viridiplantae</taxon>
        <taxon>Streptophyta</taxon>
        <taxon>Embryophyta</taxon>
        <taxon>Tracheophyta</taxon>
        <taxon>Spermatophyta</taxon>
        <taxon>Pinopsida</taxon>
        <taxon>Pinidae</taxon>
        <taxon>Conifers II</taxon>
        <taxon>Araucariales</taxon>
        <taxon>Araucariaceae</taxon>
        <taxon>Wollemia</taxon>
    </lineage>
</organism>
<name>A0A0C9RKA5_9CONI</name>
<accession>A0A0C9RKA5</accession>
<dbReference type="AlphaFoldDB" id="A0A0C9RKA5"/>
<proteinExistence type="predicted"/>
<feature type="domain" description="Jacalin-type lectin" evidence="2">
    <location>
        <begin position="1"/>
        <end position="113"/>
    </location>
</feature>
<dbReference type="GO" id="GO:0030246">
    <property type="term" value="F:carbohydrate binding"/>
    <property type="evidence" value="ECO:0007669"/>
    <property type="project" value="UniProtKB-KW"/>
</dbReference>